<dbReference type="SFLD" id="SFLDG01142">
    <property type="entry name" value="C2.B.2:_Mannosyl-3-phosphoglyc"/>
    <property type="match status" value="1"/>
</dbReference>
<dbReference type="RefSeq" id="WP_140473948.1">
    <property type="nucleotide sequence ID" value="NZ_RCZD01000009.1"/>
</dbReference>
<dbReference type="PANTHER" id="PTHR10000:SF8">
    <property type="entry name" value="HAD SUPERFAMILY HYDROLASE-LIKE, TYPE 3"/>
    <property type="match status" value="1"/>
</dbReference>
<evidence type="ECO:0000313" key="6">
    <source>
        <dbReference type="Proteomes" id="UP000317663"/>
    </source>
</evidence>
<dbReference type="NCBIfam" id="NF002976">
    <property type="entry name" value="PRK03669.1"/>
    <property type="match status" value="1"/>
</dbReference>
<dbReference type="Pfam" id="PF05116">
    <property type="entry name" value="S6PP"/>
    <property type="match status" value="1"/>
</dbReference>
<keyword evidence="3" id="KW-0460">Magnesium</keyword>
<proteinExistence type="predicted"/>
<gene>
    <name evidence="5" type="ORF">EAH77_16830</name>
</gene>
<dbReference type="EMBL" id="RCZD01000009">
    <property type="protein sequence ID" value="TPG59280.1"/>
    <property type="molecule type" value="Genomic_DNA"/>
</dbReference>
<dbReference type="InterPro" id="IPR023214">
    <property type="entry name" value="HAD_sf"/>
</dbReference>
<evidence type="ECO:0000256" key="2">
    <source>
        <dbReference type="ARBA" id="ARBA00022801"/>
    </source>
</evidence>
<keyword evidence="1" id="KW-0479">Metal-binding</keyword>
<dbReference type="NCBIfam" id="TIGR01484">
    <property type="entry name" value="HAD-SF-IIB"/>
    <property type="match status" value="1"/>
</dbReference>
<feature type="domain" description="Sucrose phosphatase-like" evidence="4">
    <location>
        <begin position="157"/>
        <end position="262"/>
    </location>
</feature>
<keyword evidence="6" id="KW-1185">Reference proteome</keyword>
<dbReference type="NCBIfam" id="TIGR01486">
    <property type="entry name" value="HAD-SF-IIB-MPGP"/>
    <property type="match status" value="1"/>
</dbReference>
<dbReference type="PANTHER" id="PTHR10000">
    <property type="entry name" value="PHOSPHOSERINE PHOSPHATASE"/>
    <property type="match status" value="1"/>
</dbReference>
<dbReference type="Pfam" id="PF08282">
    <property type="entry name" value="Hydrolase_3"/>
    <property type="match status" value="1"/>
</dbReference>
<sequence length="266" mass="29928">MLYLDDPLIVFTDLDGSLLDHHDYSWTPAQAWLDQLAEHDIPVIITTSKTSAEVSSLQHALQLNHLPFIAENGALIHLPDENNVAHHLIGTDYAHIREVLVDLRKRYDFEFRGFGDVQPQQVSDWTGLSLADAKRAMQRNASEPLIWFGSSLDLSRMEKMLAQEGLAMTRGGRFWHVMGKDAGKGAAVRWLSEQYPQRRGKPAITLGLGDGPNDISMLEAVDFAVVIRGHHSLDIPLTKEEEKVFRTTLYGPEGWRQGLDHFIAVK</sequence>
<dbReference type="GO" id="GO:0051479">
    <property type="term" value="P:mannosylglycerate biosynthetic process"/>
    <property type="evidence" value="ECO:0007669"/>
    <property type="project" value="InterPro"/>
</dbReference>
<organism evidence="5 6">
    <name type="scientific">Ewingella americana</name>
    <dbReference type="NCBI Taxonomy" id="41202"/>
    <lineage>
        <taxon>Bacteria</taxon>
        <taxon>Pseudomonadati</taxon>
        <taxon>Pseudomonadota</taxon>
        <taxon>Gammaproteobacteria</taxon>
        <taxon>Enterobacterales</taxon>
        <taxon>Yersiniaceae</taxon>
        <taxon>Ewingella</taxon>
    </lineage>
</organism>
<keyword evidence="2" id="KW-0378">Hydrolase</keyword>
<dbReference type="AlphaFoldDB" id="A0A502GD81"/>
<dbReference type="InterPro" id="IPR006380">
    <property type="entry name" value="SPP-like_dom"/>
</dbReference>
<dbReference type="Gene3D" id="3.40.50.1000">
    <property type="entry name" value="HAD superfamily/HAD-like"/>
    <property type="match status" value="1"/>
</dbReference>
<reference evidence="5 6" key="1">
    <citation type="journal article" date="2019" name="Environ. Microbiol.">
        <title>Species interactions and distinct microbial communities in high Arctic permafrost affected cryosols are associated with the CH4 and CO2 gas fluxes.</title>
        <authorList>
            <person name="Altshuler I."/>
            <person name="Hamel J."/>
            <person name="Turney S."/>
            <person name="Magnuson E."/>
            <person name="Levesque R."/>
            <person name="Greer C."/>
            <person name="Whyte L.G."/>
        </authorList>
    </citation>
    <scope>NUCLEOTIDE SEQUENCE [LARGE SCALE GENOMIC DNA]</scope>
    <source>
        <strain evidence="5 6">E4</strain>
    </source>
</reference>
<evidence type="ECO:0000256" key="3">
    <source>
        <dbReference type="ARBA" id="ARBA00022842"/>
    </source>
</evidence>
<evidence type="ECO:0000256" key="1">
    <source>
        <dbReference type="ARBA" id="ARBA00022723"/>
    </source>
</evidence>
<dbReference type="SFLD" id="SFLDS00003">
    <property type="entry name" value="Haloacid_Dehalogenase"/>
    <property type="match status" value="1"/>
</dbReference>
<dbReference type="Proteomes" id="UP000317663">
    <property type="component" value="Unassembled WGS sequence"/>
</dbReference>
<accession>A0A502GD81</accession>
<evidence type="ECO:0000259" key="4">
    <source>
        <dbReference type="Pfam" id="PF05116"/>
    </source>
</evidence>
<dbReference type="OrthoDB" id="193379at2"/>
<dbReference type="GO" id="GO:0050531">
    <property type="term" value="F:mannosyl-3-phosphoglycerate phosphatase activity"/>
    <property type="evidence" value="ECO:0007669"/>
    <property type="project" value="InterPro"/>
</dbReference>
<dbReference type="GO" id="GO:0000287">
    <property type="term" value="F:magnesium ion binding"/>
    <property type="evidence" value="ECO:0007669"/>
    <property type="project" value="TreeGrafter"/>
</dbReference>
<evidence type="ECO:0000313" key="5">
    <source>
        <dbReference type="EMBL" id="TPG59280.1"/>
    </source>
</evidence>
<dbReference type="GO" id="GO:0005829">
    <property type="term" value="C:cytosol"/>
    <property type="evidence" value="ECO:0007669"/>
    <property type="project" value="TreeGrafter"/>
</dbReference>
<dbReference type="InterPro" id="IPR036412">
    <property type="entry name" value="HAD-like_sf"/>
</dbReference>
<dbReference type="SFLD" id="SFLDG01140">
    <property type="entry name" value="C2.B:_Phosphomannomutase_and_P"/>
    <property type="match status" value="1"/>
</dbReference>
<name>A0A502GD81_9GAMM</name>
<dbReference type="SUPFAM" id="SSF56784">
    <property type="entry name" value="HAD-like"/>
    <property type="match status" value="1"/>
</dbReference>
<protein>
    <submittedName>
        <fullName evidence="5">Mannosyl-3-phosphoglycerate phosphatase-related protein</fullName>
    </submittedName>
</protein>
<comment type="caution">
    <text evidence="5">The sequence shown here is derived from an EMBL/GenBank/DDBJ whole genome shotgun (WGS) entry which is preliminary data.</text>
</comment>
<dbReference type="InterPro" id="IPR006379">
    <property type="entry name" value="HAD-SF_hydro_IIB"/>
</dbReference>
<dbReference type="InterPro" id="IPR006381">
    <property type="entry name" value="HAD-SF-IIB-MPGP"/>
</dbReference>
<dbReference type="Gene3D" id="3.30.980.20">
    <property type="entry name" value="Putative mannosyl-3-phosphoglycerate phosphatase, domain 2"/>
    <property type="match status" value="1"/>
</dbReference>